<accession>A0ABP0LAG5</accession>
<dbReference type="EMBL" id="CAXAMM010015002">
    <property type="protein sequence ID" value="CAK9035257.1"/>
    <property type="molecule type" value="Genomic_DNA"/>
</dbReference>
<evidence type="ECO:0000259" key="6">
    <source>
        <dbReference type="PROSITE" id="PS51635"/>
    </source>
</evidence>
<keyword evidence="4 5" id="KW-0443">Lipid metabolism</keyword>
<dbReference type="InterPro" id="IPR016035">
    <property type="entry name" value="Acyl_Trfase/lysoPLipase"/>
</dbReference>
<comment type="caution">
    <text evidence="5">Lacks conserved residue(s) required for the propagation of feature annotation.</text>
</comment>
<evidence type="ECO:0000256" key="2">
    <source>
        <dbReference type="ARBA" id="ARBA00022801"/>
    </source>
</evidence>
<dbReference type="Pfam" id="PF11815">
    <property type="entry name" value="DUF3336"/>
    <property type="match status" value="1"/>
</dbReference>
<evidence type="ECO:0000256" key="4">
    <source>
        <dbReference type="ARBA" id="ARBA00023098"/>
    </source>
</evidence>
<organism evidence="7 8">
    <name type="scientific">Durusdinium trenchii</name>
    <dbReference type="NCBI Taxonomy" id="1381693"/>
    <lineage>
        <taxon>Eukaryota</taxon>
        <taxon>Sar</taxon>
        <taxon>Alveolata</taxon>
        <taxon>Dinophyceae</taxon>
        <taxon>Suessiales</taxon>
        <taxon>Symbiodiniaceae</taxon>
        <taxon>Durusdinium</taxon>
    </lineage>
</organism>
<dbReference type="InterPro" id="IPR050301">
    <property type="entry name" value="NTE"/>
</dbReference>
<protein>
    <submittedName>
        <fullName evidence="7">Triacylglycerol lipase ptl2</fullName>
    </submittedName>
</protein>
<evidence type="ECO:0000256" key="5">
    <source>
        <dbReference type="PROSITE-ProRule" id="PRU01161"/>
    </source>
</evidence>
<proteinExistence type="inferred from homology"/>
<comment type="similarity">
    <text evidence="1">Belongs to the PLPL family.</text>
</comment>
<keyword evidence="3 5" id="KW-0442">Lipid degradation</keyword>
<feature type="short sequence motif" description="GXSXG" evidence="5">
    <location>
        <begin position="324"/>
        <end position="328"/>
    </location>
</feature>
<evidence type="ECO:0000313" key="8">
    <source>
        <dbReference type="Proteomes" id="UP001642464"/>
    </source>
</evidence>
<dbReference type="Pfam" id="PF01734">
    <property type="entry name" value="Patatin"/>
    <property type="match status" value="1"/>
</dbReference>
<keyword evidence="8" id="KW-1185">Reference proteome</keyword>
<dbReference type="Proteomes" id="UP001642464">
    <property type="component" value="Unassembled WGS sequence"/>
</dbReference>
<feature type="active site" description="Nucleophile" evidence="5">
    <location>
        <position position="326"/>
    </location>
</feature>
<dbReference type="PANTHER" id="PTHR14226:SF66">
    <property type="entry name" value="TRIACYLGLYCEROL LIPASE PTL2"/>
    <property type="match status" value="1"/>
</dbReference>
<evidence type="ECO:0000313" key="7">
    <source>
        <dbReference type="EMBL" id="CAK9035257.1"/>
    </source>
</evidence>
<dbReference type="Gene3D" id="3.40.1090.10">
    <property type="entry name" value="Cytosolic phospholipase A2 catalytic domain"/>
    <property type="match status" value="2"/>
</dbReference>
<evidence type="ECO:0000256" key="1">
    <source>
        <dbReference type="ARBA" id="ARBA00006104"/>
    </source>
</evidence>
<name>A0ABP0LAG5_9DINO</name>
<comment type="caution">
    <text evidence="7">The sequence shown here is derived from an EMBL/GenBank/DDBJ whole genome shotgun (WGS) entry which is preliminary data.</text>
</comment>
<evidence type="ECO:0000256" key="3">
    <source>
        <dbReference type="ARBA" id="ARBA00022963"/>
    </source>
</evidence>
<sequence length="674" mass="75479">MVKIGREVSRMQRHQRANFTAMPDELRQSLVCGMLQGQKVEDLFARKSSTCSITSTAASLTSIEPSSTLAVPAGRAGPNQATVLVEADELHKIRLAITSLTQTASLPGRTWELESRVITVVLVLYFAIRALIHATEWLCAASETRRARWWMLRAGTMKEYKAAAMELDRANGLEEWKSRPQSRYYAWEVLSSSLVELQSLQEQRDWPKLLRALQKRLQDTNYAGHLNEALYAKTFTGTKHLIEDYCNVVVKCLDELRHEVANKPINDAESEALLAQLQRFTELAVCTFGRTALCLSGGGGMAFQHFGVVEELLRQKLLPKIISGTSGGAAIAAYICCRTDDELLGDCKGEAYPLRLNPDEVQPSITLWAGSWLERVRHYIKFGCVFPREPIERWAETWALGETTFLEAFKRTGRVLNITCSIVAGDSGEQVPLLLNYQTHSHVLIASAVICSGSMPGLLNPSKLLEKCPESGLIRAHCERQTCYADGSIDFDIPSLTLAQAFGVRYTVAVQVNPHVTPFNFAPHGEAGRPISWSSPSGRGRWRGGFILCALEVVLKESFRSAWKVMGLLQLLPRYFGCKWDLFFAQVYEGSVTLSTEDGYFWKCFNALENPSQEAFRYWWRQGRLMVWQKMPLLEAWSKAAAAAVDEDPGDPHRSQFDIKRTYANAIICDICDG</sequence>
<dbReference type="InterPro" id="IPR021771">
    <property type="entry name" value="Triacylglycerol_lipase_N"/>
</dbReference>
<dbReference type="SUPFAM" id="SSF52151">
    <property type="entry name" value="FabD/lysophospholipase-like"/>
    <property type="match status" value="1"/>
</dbReference>
<keyword evidence="2 5" id="KW-0378">Hydrolase</keyword>
<feature type="domain" description="PNPLA" evidence="6">
    <location>
        <begin position="293"/>
        <end position="499"/>
    </location>
</feature>
<dbReference type="InterPro" id="IPR002641">
    <property type="entry name" value="PNPLA_dom"/>
</dbReference>
<feature type="active site" description="Proton acceptor" evidence="5">
    <location>
        <position position="486"/>
    </location>
</feature>
<gene>
    <name evidence="7" type="ORF">SCF082_LOCUS21215</name>
</gene>
<reference evidence="7 8" key="1">
    <citation type="submission" date="2024-02" db="EMBL/GenBank/DDBJ databases">
        <authorList>
            <person name="Chen Y."/>
            <person name="Shah S."/>
            <person name="Dougan E. K."/>
            <person name="Thang M."/>
            <person name="Chan C."/>
        </authorList>
    </citation>
    <scope>NUCLEOTIDE SEQUENCE [LARGE SCALE GENOMIC DNA]</scope>
</reference>
<dbReference type="PROSITE" id="PS51635">
    <property type="entry name" value="PNPLA"/>
    <property type="match status" value="1"/>
</dbReference>
<dbReference type="PANTHER" id="PTHR14226">
    <property type="entry name" value="NEUROPATHY TARGET ESTERASE/SWISS CHEESE D.MELANOGASTER"/>
    <property type="match status" value="1"/>
</dbReference>